<sequence>MHIRLNLVLIASFVCLSVRLCLSVALVDGGRGLTRWLSSYGSGRDQMAIDMFCGKRHEEESSNKGLQLLLRRGALASLVSFKRVALASLGLFVVVLYHGHD</sequence>
<feature type="signal peptide" evidence="2">
    <location>
        <begin position="1"/>
        <end position="23"/>
    </location>
</feature>
<protein>
    <submittedName>
        <fullName evidence="3">Uncharacterized protein</fullName>
    </submittedName>
</protein>
<organism evidence="3 4">
    <name type="scientific">Brassica napus</name>
    <name type="common">Rape</name>
    <dbReference type="NCBI Taxonomy" id="3708"/>
    <lineage>
        <taxon>Eukaryota</taxon>
        <taxon>Viridiplantae</taxon>
        <taxon>Streptophyta</taxon>
        <taxon>Embryophyta</taxon>
        <taxon>Tracheophyta</taxon>
        <taxon>Spermatophyta</taxon>
        <taxon>Magnoliopsida</taxon>
        <taxon>eudicotyledons</taxon>
        <taxon>Gunneridae</taxon>
        <taxon>Pentapetalae</taxon>
        <taxon>rosids</taxon>
        <taxon>malvids</taxon>
        <taxon>Brassicales</taxon>
        <taxon>Brassicaceae</taxon>
        <taxon>Brassiceae</taxon>
        <taxon>Brassica</taxon>
    </lineage>
</organism>
<evidence type="ECO:0000313" key="4">
    <source>
        <dbReference type="Proteomes" id="UP000824890"/>
    </source>
</evidence>
<evidence type="ECO:0000256" key="1">
    <source>
        <dbReference type="SAM" id="Phobius"/>
    </source>
</evidence>
<proteinExistence type="predicted"/>
<dbReference type="EMBL" id="JAGKQM010000016">
    <property type="protein sequence ID" value="KAH0873340.1"/>
    <property type="molecule type" value="Genomic_DNA"/>
</dbReference>
<accession>A0ABQ7YZK4</accession>
<keyword evidence="1" id="KW-1133">Transmembrane helix</keyword>
<evidence type="ECO:0000313" key="3">
    <source>
        <dbReference type="EMBL" id="KAH0873340.1"/>
    </source>
</evidence>
<name>A0ABQ7YZK4_BRANA</name>
<dbReference type="Proteomes" id="UP000824890">
    <property type="component" value="Unassembled WGS sequence"/>
</dbReference>
<gene>
    <name evidence="3" type="ORF">HID58_070702</name>
</gene>
<evidence type="ECO:0000256" key="2">
    <source>
        <dbReference type="SAM" id="SignalP"/>
    </source>
</evidence>
<comment type="caution">
    <text evidence="3">The sequence shown here is derived from an EMBL/GenBank/DDBJ whole genome shotgun (WGS) entry which is preliminary data.</text>
</comment>
<keyword evidence="2" id="KW-0732">Signal</keyword>
<keyword evidence="1" id="KW-0472">Membrane</keyword>
<keyword evidence="1" id="KW-0812">Transmembrane</keyword>
<keyword evidence="4" id="KW-1185">Reference proteome</keyword>
<reference evidence="3 4" key="1">
    <citation type="submission" date="2021-05" db="EMBL/GenBank/DDBJ databases">
        <title>Genome Assembly of Synthetic Allotetraploid Brassica napus Reveals Homoeologous Exchanges between Subgenomes.</title>
        <authorList>
            <person name="Davis J.T."/>
        </authorList>
    </citation>
    <scope>NUCLEOTIDE SEQUENCE [LARGE SCALE GENOMIC DNA]</scope>
    <source>
        <strain evidence="4">cv. Da-Ae</strain>
        <tissue evidence="3">Seedling</tissue>
    </source>
</reference>
<feature type="transmembrane region" description="Helical" evidence="1">
    <location>
        <begin position="74"/>
        <end position="97"/>
    </location>
</feature>
<feature type="chain" id="PRO_5047361953" evidence="2">
    <location>
        <begin position="24"/>
        <end position="101"/>
    </location>
</feature>